<dbReference type="SUPFAM" id="SSF63491">
    <property type="entry name" value="BAG domain"/>
    <property type="match status" value="1"/>
</dbReference>
<comment type="caution">
    <text evidence="2">The sequence shown here is derived from an EMBL/GenBank/DDBJ whole genome shotgun (WGS) entry which is preliminary data.</text>
</comment>
<protein>
    <recommendedName>
        <fullName evidence="1">BAG domain-containing protein</fullName>
    </recommendedName>
</protein>
<gene>
    <name evidence="2" type="ORF">BDN70DRAFT_853942</name>
</gene>
<sequence length="178" mass="19135">MPVTVRWGDDSFSFSLPRPDTKLAAVRNSIAGVTGLSPGAFHIVHDGAVLADDSQPISAYHLRPNSTLAVVADAPPPPRLSRSEHAQIAAIDAELTAVDASLRPDHARLLADLASHPRAALAKDYARISELLLQALLRVDGIVPEHEWHTARADRKAAVKQLQGLLDQLDAAWADSRT</sequence>
<evidence type="ECO:0000313" key="3">
    <source>
        <dbReference type="Proteomes" id="UP000807469"/>
    </source>
</evidence>
<organism evidence="2 3">
    <name type="scientific">Pholiota conissans</name>
    <dbReference type="NCBI Taxonomy" id="109636"/>
    <lineage>
        <taxon>Eukaryota</taxon>
        <taxon>Fungi</taxon>
        <taxon>Dikarya</taxon>
        <taxon>Basidiomycota</taxon>
        <taxon>Agaricomycotina</taxon>
        <taxon>Agaricomycetes</taxon>
        <taxon>Agaricomycetidae</taxon>
        <taxon>Agaricales</taxon>
        <taxon>Agaricineae</taxon>
        <taxon>Strophariaceae</taxon>
        <taxon>Pholiota</taxon>
    </lineage>
</organism>
<dbReference type="Gene3D" id="3.10.20.90">
    <property type="entry name" value="Phosphatidylinositol 3-kinase Catalytic Subunit, Chain A, domain 1"/>
    <property type="match status" value="1"/>
</dbReference>
<dbReference type="Pfam" id="PF02179">
    <property type="entry name" value="BAG"/>
    <property type="match status" value="1"/>
</dbReference>
<reference evidence="2" key="1">
    <citation type="submission" date="2020-11" db="EMBL/GenBank/DDBJ databases">
        <authorList>
            <consortium name="DOE Joint Genome Institute"/>
            <person name="Ahrendt S."/>
            <person name="Riley R."/>
            <person name="Andreopoulos W."/>
            <person name="Labutti K."/>
            <person name="Pangilinan J."/>
            <person name="Ruiz-Duenas F.J."/>
            <person name="Barrasa J.M."/>
            <person name="Sanchez-Garcia M."/>
            <person name="Camarero S."/>
            <person name="Miyauchi S."/>
            <person name="Serrano A."/>
            <person name="Linde D."/>
            <person name="Babiker R."/>
            <person name="Drula E."/>
            <person name="Ayuso-Fernandez I."/>
            <person name="Pacheco R."/>
            <person name="Padilla G."/>
            <person name="Ferreira P."/>
            <person name="Barriuso J."/>
            <person name="Kellner H."/>
            <person name="Castanera R."/>
            <person name="Alfaro M."/>
            <person name="Ramirez L."/>
            <person name="Pisabarro A.G."/>
            <person name="Kuo A."/>
            <person name="Tritt A."/>
            <person name="Lipzen A."/>
            <person name="He G."/>
            <person name="Yan M."/>
            <person name="Ng V."/>
            <person name="Cullen D."/>
            <person name="Martin F."/>
            <person name="Rosso M.-N."/>
            <person name="Henrissat B."/>
            <person name="Hibbett D."/>
            <person name="Martinez A.T."/>
            <person name="Grigoriev I.V."/>
        </authorList>
    </citation>
    <scope>NUCLEOTIDE SEQUENCE</scope>
    <source>
        <strain evidence="2">CIRM-BRFM 674</strain>
    </source>
</reference>
<dbReference type="InterPro" id="IPR000626">
    <property type="entry name" value="Ubiquitin-like_dom"/>
</dbReference>
<dbReference type="InterPro" id="IPR036533">
    <property type="entry name" value="BAG_dom_sf"/>
</dbReference>
<dbReference type="PROSITE" id="PS51035">
    <property type="entry name" value="BAG"/>
    <property type="match status" value="1"/>
</dbReference>
<keyword evidence="3" id="KW-1185">Reference proteome</keyword>
<name>A0A9P6D3J7_9AGAR</name>
<dbReference type="GO" id="GO:0051087">
    <property type="term" value="F:protein-folding chaperone binding"/>
    <property type="evidence" value="ECO:0007669"/>
    <property type="project" value="InterPro"/>
</dbReference>
<dbReference type="EMBL" id="MU155169">
    <property type="protein sequence ID" value="KAF9482185.1"/>
    <property type="molecule type" value="Genomic_DNA"/>
</dbReference>
<dbReference type="SMART" id="SM00213">
    <property type="entry name" value="UBQ"/>
    <property type="match status" value="1"/>
</dbReference>
<evidence type="ECO:0000313" key="2">
    <source>
        <dbReference type="EMBL" id="KAF9482185.1"/>
    </source>
</evidence>
<dbReference type="InterPro" id="IPR003103">
    <property type="entry name" value="BAG_domain"/>
</dbReference>
<feature type="domain" description="BAG" evidence="1">
    <location>
        <begin position="123"/>
        <end position="173"/>
    </location>
</feature>
<dbReference type="Gene3D" id="1.20.58.120">
    <property type="entry name" value="BAG domain"/>
    <property type="match status" value="1"/>
</dbReference>
<evidence type="ECO:0000259" key="1">
    <source>
        <dbReference type="PROSITE" id="PS51035"/>
    </source>
</evidence>
<proteinExistence type="predicted"/>
<dbReference type="OrthoDB" id="417450at2759"/>
<dbReference type="InterPro" id="IPR029071">
    <property type="entry name" value="Ubiquitin-like_domsf"/>
</dbReference>
<dbReference type="SUPFAM" id="SSF54236">
    <property type="entry name" value="Ubiquitin-like"/>
    <property type="match status" value="1"/>
</dbReference>
<accession>A0A9P6D3J7</accession>
<dbReference type="AlphaFoldDB" id="A0A9P6D3J7"/>
<dbReference type="SMART" id="SM00264">
    <property type="entry name" value="BAG"/>
    <property type="match status" value="1"/>
</dbReference>
<dbReference type="Proteomes" id="UP000807469">
    <property type="component" value="Unassembled WGS sequence"/>
</dbReference>